<name>A0AAV7HEI7_DENCH</name>
<evidence type="ECO:0000313" key="1">
    <source>
        <dbReference type="EMBL" id="KAH0465998.1"/>
    </source>
</evidence>
<sequence>MWMPSPYCYLRRINLSLANTNPFYTSPQYNGLALARHTSNTIRPLIYMSNMSIRFWSVHPIIYFYQSSIINS</sequence>
<dbReference type="EMBL" id="JAGFBR010000006">
    <property type="protein sequence ID" value="KAH0465998.1"/>
    <property type="molecule type" value="Genomic_DNA"/>
</dbReference>
<proteinExistence type="predicted"/>
<gene>
    <name evidence="1" type="ORF">IEQ34_006101</name>
</gene>
<keyword evidence="2" id="KW-1185">Reference proteome</keyword>
<dbReference type="Proteomes" id="UP000775213">
    <property type="component" value="Unassembled WGS sequence"/>
</dbReference>
<accession>A0AAV7HEI7</accession>
<dbReference type="AlphaFoldDB" id="A0AAV7HEI7"/>
<reference evidence="1 2" key="1">
    <citation type="journal article" date="2021" name="Hortic Res">
        <title>Chromosome-scale assembly of the Dendrobium chrysotoxum genome enhances the understanding of orchid evolution.</title>
        <authorList>
            <person name="Zhang Y."/>
            <person name="Zhang G.Q."/>
            <person name="Zhang D."/>
            <person name="Liu X.D."/>
            <person name="Xu X.Y."/>
            <person name="Sun W.H."/>
            <person name="Yu X."/>
            <person name="Zhu X."/>
            <person name="Wang Z.W."/>
            <person name="Zhao X."/>
            <person name="Zhong W.Y."/>
            <person name="Chen H."/>
            <person name="Yin W.L."/>
            <person name="Huang T."/>
            <person name="Niu S.C."/>
            <person name="Liu Z.J."/>
        </authorList>
    </citation>
    <scope>NUCLEOTIDE SEQUENCE [LARGE SCALE GENOMIC DNA]</scope>
    <source>
        <strain evidence="1">Lindl</strain>
    </source>
</reference>
<comment type="caution">
    <text evidence="1">The sequence shown here is derived from an EMBL/GenBank/DDBJ whole genome shotgun (WGS) entry which is preliminary data.</text>
</comment>
<organism evidence="1 2">
    <name type="scientific">Dendrobium chrysotoxum</name>
    <name type="common">Orchid</name>
    <dbReference type="NCBI Taxonomy" id="161865"/>
    <lineage>
        <taxon>Eukaryota</taxon>
        <taxon>Viridiplantae</taxon>
        <taxon>Streptophyta</taxon>
        <taxon>Embryophyta</taxon>
        <taxon>Tracheophyta</taxon>
        <taxon>Spermatophyta</taxon>
        <taxon>Magnoliopsida</taxon>
        <taxon>Liliopsida</taxon>
        <taxon>Asparagales</taxon>
        <taxon>Orchidaceae</taxon>
        <taxon>Epidendroideae</taxon>
        <taxon>Malaxideae</taxon>
        <taxon>Dendrobiinae</taxon>
        <taxon>Dendrobium</taxon>
    </lineage>
</organism>
<protein>
    <submittedName>
        <fullName evidence="1">Uncharacterized protein</fullName>
    </submittedName>
</protein>
<evidence type="ECO:0000313" key="2">
    <source>
        <dbReference type="Proteomes" id="UP000775213"/>
    </source>
</evidence>